<evidence type="ECO:0000313" key="4">
    <source>
        <dbReference type="Proteomes" id="UP000668403"/>
    </source>
</evidence>
<protein>
    <submittedName>
        <fullName evidence="3">Beta-lactamase family protein</fullName>
    </submittedName>
</protein>
<keyword evidence="1" id="KW-0472">Membrane</keyword>
<gene>
    <name evidence="3" type="ORF">J4H85_01410</name>
</gene>
<dbReference type="RefSeq" id="WP_208236184.1">
    <property type="nucleotide sequence ID" value="NZ_BAAAQU010000001.1"/>
</dbReference>
<evidence type="ECO:0000256" key="1">
    <source>
        <dbReference type="SAM" id="Phobius"/>
    </source>
</evidence>
<evidence type="ECO:0000259" key="2">
    <source>
        <dbReference type="Pfam" id="PF00144"/>
    </source>
</evidence>
<dbReference type="EMBL" id="JAGFBF010000001">
    <property type="protein sequence ID" value="MBO2988659.1"/>
    <property type="molecule type" value="Genomic_DNA"/>
</dbReference>
<keyword evidence="1" id="KW-0812">Transmembrane</keyword>
<accession>A0A939QJ47</accession>
<dbReference type="Proteomes" id="UP000668403">
    <property type="component" value="Unassembled WGS sequence"/>
</dbReference>
<name>A0A939QJ47_9MICO</name>
<dbReference type="PANTHER" id="PTHR46825">
    <property type="entry name" value="D-ALANYL-D-ALANINE-CARBOXYPEPTIDASE/ENDOPEPTIDASE AMPH"/>
    <property type="match status" value="1"/>
</dbReference>
<feature type="transmembrane region" description="Helical" evidence="1">
    <location>
        <begin position="607"/>
        <end position="634"/>
    </location>
</feature>
<dbReference type="InterPro" id="IPR001466">
    <property type="entry name" value="Beta-lactam-related"/>
</dbReference>
<keyword evidence="4" id="KW-1185">Reference proteome</keyword>
<proteinExistence type="predicted"/>
<dbReference type="Pfam" id="PF00144">
    <property type="entry name" value="Beta-lactamase"/>
    <property type="match status" value="1"/>
</dbReference>
<dbReference type="AlphaFoldDB" id="A0A939QJ47"/>
<dbReference type="PANTHER" id="PTHR46825:SF9">
    <property type="entry name" value="BETA-LACTAMASE-RELATED DOMAIN-CONTAINING PROTEIN"/>
    <property type="match status" value="1"/>
</dbReference>
<sequence length="639" mass="67571">MTITLTLIAAGGATAHATAPARDAHPLVREDVDAWLDGFLPPLLEREGIVGATVAVVGNGEVVTERGFGTTDEVEGAAVDPHQSLFRIGSISKLVTATAVMQLVERDLLDLDVPVQQYLDFELDTQFAEPVTLRHLLTHTAGFEDKVAGVIGDPDTAAPTLRDAVTIDPPEQIFRPGTTPAYSNYSNGLAAYVVEHVMEEPYADYVQREIFDPAGMRHATLEQPLPSDAQATLSKGYDHAGGAEIPFEMNSPAPAGAISATASDMSAFMLAQLPDRTTLLGPSALEQLHQPALTADDLGGLALGPRMALGFFESDRNGHRVISHGGDLTAFHAQLDLYPEDRSGIFISLNSTGLRGDATTAIRDTLSQAFADRYFPDQRAGIGDVTNTAAQHADAITGSYQVARRGETTFMRLFFALSSVEIAQGSGETVTISALTDASGTPVEFIEVEPWVWQEVDGMRRVPVDQRDGEVRAVGLNPAFALQPMPESRAVLAGLAVAALVILAAALVTAPLPMLMRRWYRRPRPTAPGERILTRARLAALIALVGAGALWAVIASALLSDGPPVSGVLIRSAQILTLLAVLGIIPAALTVWVRGRQIGSSPGTRSWFGLGTSVVVASGFAALGYVAVVGGLLAPSITY</sequence>
<evidence type="ECO:0000313" key="3">
    <source>
        <dbReference type="EMBL" id="MBO2988659.1"/>
    </source>
</evidence>
<feature type="transmembrane region" description="Helical" evidence="1">
    <location>
        <begin position="536"/>
        <end position="560"/>
    </location>
</feature>
<dbReference type="SUPFAM" id="SSF56601">
    <property type="entry name" value="beta-lactamase/transpeptidase-like"/>
    <property type="match status" value="1"/>
</dbReference>
<comment type="caution">
    <text evidence="3">The sequence shown here is derived from an EMBL/GenBank/DDBJ whole genome shotgun (WGS) entry which is preliminary data.</text>
</comment>
<dbReference type="InterPro" id="IPR012338">
    <property type="entry name" value="Beta-lactam/transpept-like"/>
</dbReference>
<organism evidence="3 4">
    <name type="scientific">Leucobacter tardus</name>
    <dbReference type="NCBI Taxonomy" id="501483"/>
    <lineage>
        <taxon>Bacteria</taxon>
        <taxon>Bacillati</taxon>
        <taxon>Actinomycetota</taxon>
        <taxon>Actinomycetes</taxon>
        <taxon>Micrococcales</taxon>
        <taxon>Microbacteriaceae</taxon>
        <taxon>Leucobacter</taxon>
    </lineage>
</organism>
<feature type="transmembrane region" description="Helical" evidence="1">
    <location>
        <begin position="490"/>
        <end position="515"/>
    </location>
</feature>
<keyword evidence="1" id="KW-1133">Transmembrane helix</keyword>
<feature type="transmembrane region" description="Helical" evidence="1">
    <location>
        <begin position="572"/>
        <end position="595"/>
    </location>
</feature>
<reference evidence="3" key="1">
    <citation type="submission" date="2021-03" db="EMBL/GenBank/DDBJ databases">
        <title>Leucobacter chromiisoli sp. nov., isolated from chromium-containing soil of chemical plant.</title>
        <authorList>
            <person name="Xu Z."/>
        </authorList>
    </citation>
    <scope>NUCLEOTIDE SEQUENCE</scope>
    <source>
        <strain evidence="3">K 70/01</strain>
    </source>
</reference>
<dbReference type="Gene3D" id="3.40.710.10">
    <property type="entry name" value="DD-peptidase/beta-lactamase superfamily"/>
    <property type="match status" value="1"/>
</dbReference>
<dbReference type="InterPro" id="IPR050491">
    <property type="entry name" value="AmpC-like"/>
</dbReference>
<feature type="domain" description="Beta-lactamase-related" evidence="2">
    <location>
        <begin position="39"/>
        <end position="363"/>
    </location>
</feature>